<dbReference type="SUPFAM" id="SSF52833">
    <property type="entry name" value="Thioredoxin-like"/>
    <property type="match status" value="1"/>
</dbReference>
<dbReference type="EMBL" id="JARPOI010000018">
    <property type="protein sequence ID" value="KAJ9135166.1"/>
    <property type="molecule type" value="Genomic_DNA"/>
</dbReference>
<evidence type="ECO:0000313" key="2">
    <source>
        <dbReference type="EMBL" id="KAJ9135166.1"/>
    </source>
</evidence>
<evidence type="ECO:0000313" key="3">
    <source>
        <dbReference type="Proteomes" id="UP001174677"/>
    </source>
</evidence>
<organism evidence="2 3">
    <name type="scientific">Hevea brasiliensis</name>
    <name type="common">Para rubber tree</name>
    <name type="synonym">Siphonia brasiliensis</name>
    <dbReference type="NCBI Taxonomy" id="3981"/>
    <lineage>
        <taxon>Eukaryota</taxon>
        <taxon>Viridiplantae</taxon>
        <taxon>Streptophyta</taxon>
        <taxon>Embryophyta</taxon>
        <taxon>Tracheophyta</taxon>
        <taxon>Spermatophyta</taxon>
        <taxon>Magnoliopsida</taxon>
        <taxon>eudicotyledons</taxon>
        <taxon>Gunneridae</taxon>
        <taxon>Pentapetalae</taxon>
        <taxon>rosids</taxon>
        <taxon>fabids</taxon>
        <taxon>Malpighiales</taxon>
        <taxon>Euphorbiaceae</taxon>
        <taxon>Crotonoideae</taxon>
        <taxon>Micrandreae</taxon>
        <taxon>Hevea</taxon>
    </lineage>
</organism>
<dbReference type="InterPro" id="IPR002109">
    <property type="entry name" value="Glutaredoxin"/>
</dbReference>
<dbReference type="CDD" id="cd03031">
    <property type="entry name" value="GRX_GRX_like"/>
    <property type="match status" value="1"/>
</dbReference>
<proteinExistence type="predicted"/>
<dbReference type="Proteomes" id="UP001174677">
    <property type="component" value="Chromosome 18"/>
</dbReference>
<sequence length="434" mass="48755">MGCASSKQKRCRRCRHCRHCHAPYSPMPRSYSMHVVHPSQKRGDGYHVVALTSTTLGSLALDSPSNYKDNINAAIDILTAKSNDEESTNLCDEQNGISNDKELKSKEFSVGLIEAKSWSNMIQEKIPKIVPRTPVRTPPGEPETINAWELMEGLEEDDGSVHLPHLFRSFSFDLSRETNPVPDSPRLNGTTFSPNNPQTSLKPLWLKLADEEANSKCPEFDPQIISTFRKSLQDLSPAHPFYLKPPDGEKQSPLSPPLAGNNHIKNFCKRGNEKVVVYFTSLRGIRKTYEDCCHVRVILKGLGVRTDERDVSMHSGFKDELRELLGEGFRGEGGLPKVFVGRKYIGGAEEIRRLHEEDQLDKLFEGCEMVEDSGGGACEACGDIRFVPCETCFGSCKIYYECDEEEEEEECEHGFQRCPDCNENGLIHCPICCY</sequence>
<keyword evidence="3" id="KW-1185">Reference proteome</keyword>
<dbReference type="PANTHER" id="PTHR45669">
    <property type="entry name" value="GLUTAREDOXIN DOMAIN-CONTAINING CYSTEINE-RICH PROTEIN CG12206-RELATED"/>
    <property type="match status" value="1"/>
</dbReference>
<accession>A0ABQ9KEE0</accession>
<comment type="caution">
    <text evidence="2">The sequence shown here is derived from an EMBL/GenBank/DDBJ whole genome shotgun (WGS) entry which is preliminary data.</text>
</comment>
<reference evidence="2 3" key="1">
    <citation type="journal article" date="2023" name="Plant Biotechnol. J.">
        <title>Chromosome-level wild Hevea brasiliensis genome provides new tools for genomic-assisted breeding and valuable loci to elevate rubber yield.</title>
        <authorList>
            <person name="Cheng H."/>
            <person name="Song X."/>
            <person name="Hu Y."/>
            <person name="Wu T."/>
            <person name="Yang Q."/>
            <person name="An Z."/>
            <person name="Feng S."/>
            <person name="Deng Z."/>
            <person name="Wu W."/>
            <person name="Zeng X."/>
            <person name="Tu M."/>
            <person name="Wang X."/>
            <person name="Huang H."/>
        </authorList>
    </citation>
    <scope>NUCLEOTIDE SEQUENCE [LARGE SCALE GENOMIC DNA]</scope>
    <source>
        <strain evidence="2">MT/VB/25A 57/8</strain>
    </source>
</reference>
<protein>
    <recommendedName>
        <fullName evidence="1">Glutaredoxin domain-containing protein</fullName>
    </recommendedName>
</protein>
<evidence type="ECO:0000259" key="1">
    <source>
        <dbReference type="Pfam" id="PF00462"/>
    </source>
</evidence>
<feature type="domain" description="Glutaredoxin" evidence="1">
    <location>
        <begin position="276"/>
        <end position="345"/>
    </location>
</feature>
<dbReference type="Pfam" id="PF00462">
    <property type="entry name" value="Glutaredoxin"/>
    <property type="match status" value="1"/>
</dbReference>
<dbReference type="PROSITE" id="PS51354">
    <property type="entry name" value="GLUTAREDOXIN_2"/>
    <property type="match status" value="1"/>
</dbReference>
<dbReference type="Pfam" id="PF23733">
    <property type="entry name" value="GRXCR1-2_C"/>
    <property type="match status" value="1"/>
</dbReference>
<dbReference type="PANTHER" id="PTHR45669:SF30">
    <property type="entry name" value="OS04G0641300 PROTEIN"/>
    <property type="match status" value="1"/>
</dbReference>
<name>A0ABQ9KEE0_HEVBR</name>
<gene>
    <name evidence="2" type="ORF">P3X46_032377</name>
</gene>
<dbReference type="InterPro" id="IPR036249">
    <property type="entry name" value="Thioredoxin-like_sf"/>
</dbReference>
<dbReference type="Gene3D" id="3.40.30.10">
    <property type="entry name" value="Glutaredoxin"/>
    <property type="match status" value="1"/>
</dbReference>